<evidence type="ECO:0000313" key="4">
    <source>
        <dbReference type="Proteomes" id="UP000886520"/>
    </source>
</evidence>
<comment type="caution">
    <text evidence="3">The sequence shown here is derived from an EMBL/GenBank/DDBJ whole genome shotgun (WGS) entry which is preliminary data.</text>
</comment>
<gene>
    <name evidence="3" type="ORF">GOP47_0014797</name>
</gene>
<feature type="transmembrane region" description="Helical" evidence="2">
    <location>
        <begin position="200"/>
        <end position="219"/>
    </location>
</feature>
<feature type="coiled-coil region" evidence="1">
    <location>
        <begin position="78"/>
        <end position="116"/>
    </location>
</feature>
<keyword evidence="4" id="KW-1185">Reference proteome</keyword>
<protein>
    <submittedName>
        <fullName evidence="3">Uncharacterized protein</fullName>
    </submittedName>
</protein>
<dbReference type="Proteomes" id="UP000886520">
    <property type="component" value="Chromosome 14"/>
</dbReference>
<dbReference type="EMBL" id="JABFUD020000014">
    <property type="protein sequence ID" value="KAI5070454.1"/>
    <property type="molecule type" value="Genomic_DNA"/>
</dbReference>
<reference evidence="3" key="1">
    <citation type="submission" date="2021-01" db="EMBL/GenBank/DDBJ databases">
        <title>Adiantum capillus-veneris genome.</title>
        <authorList>
            <person name="Fang Y."/>
            <person name="Liao Q."/>
        </authorList>
    </citation>
    <scope>NUCLEOTIDE SEQUENCE</scope>
    <source>
        <strain evidence="3">H3</strain>
        <tissue evidence="3">Leaf</tissue>
    </source>
</reference>
<keyword evidence="2" id="KW-0812">Transmembrane</keyword>
<evidence type="ECO:0000256" key="2">
    <source>
        <dbReference type="SAM" id="Phobius"/>
    </source>
</evidence>
<evidence type="ECO:0000256" key="1">
    <source>
        <dbReference type="SAM" id="Coils"/>
    </source>
</evidence>
<sequence length="228" mass="25684">MGVEALNNGVAEVASEAESAEKVRTALVALESAKDTYALELSELKALNDAIAEKLEHRVKDEPLCTSEMEPAQCFTLLENLLHEREVLVEDLRQEKARYEELEKELKREHTEKLEAQMCLSVLNDTIKKALQGEKFLVEQNRHLLSEQELLASKLEEVSTTRLSGLRSQVKGLESACSSVRQEEVALVLYNKVCARGLCVFVELVFFCHAMICVILRTLKENYAFAPT</sequence>
<evidence type="ECO:0000313" key="3">
    <source>
        <dbReference type="EMBL" id="KAI5070454.1"/>
    </source>
</evidence>
<accession>A0A9D4UMS0</accession>
<name>A0A9D4UMS0_ADICA</name>
<proteinExistence type="predicted"/>
<keyword evidence="1" id="KW-0175">Coiled coil</keyword>
<dbReference type="OrthoDB" id="1925736at2759"/>
<dbReference type="AlphaFoldDB" id="A0A9D4UMS0"/>
<keyword evidence="2" id="KW-1133">Transmembrane helix</keyword>
<keyword evidence="2" id="KW-0472">Membrane</keyword>
<organism evidence="3 4">
    <name type="scientific">Adiantum capillus-veneris</name>
    <name type="common">Maidenhair fern</name>
    <dbReference type="NCBI Taxonomy" id="13818"/>
    <lineage>
        <taxon>Eukaryota</taxon>
        <taxon>Viridiplantae</taxon>
        <taxon>Streptophyta</taxon>
        <taxon>Embryophyta</taxon>
        <taxon>Tracheophyta</taxon>
        <taxon>Polypodiopsida</taxon>
        <taxon>Polypodiidae</taxon>
        <taxon>Polypodiales</taxon>
        <taxon>Pteridineae</taxon>
        <taxon>Pteridaceae</taxon>
        <taxon>Vittarioideae</taxon>
        <taxon>Adiantum</taxon>
    </lineage>
</organism>